<dbReference type="InterPro" id="IPR052513">
    <property type="entry name" value="Thioester_dehydratase-like"/>
</dbReference>
<dbReference type="InterPro" id="IPR012340">
    <property type="entry name" value="NA-bd_OB-fold"/>
</dbReference>
<dbReference type="AlphaFoldDB" id="A0A084EST0"/>
<dbReference type="RefSeq" id="WP_037516536.1">
    <property type="nucleotide sequence ID" value="NZ_JGVR01000002.1"/>
</dbReference>
<feature type="domain" description="ChsH2 C-terminal OB-fold" evidence="1">
    <location>
        <begin position="220"/>
        <end position="288"/>
    </location>
</feature>
<dbReference type="SUPFAM" id="SSF50249">
    <property type="entry name" value="Nucleic acid-binding proteins"/>
    <property type="match status" value="2"/>
</dbReference>
<dbReference type="eggNOG" id="COG1545">
    <property type="taxonomic scope" value="Bacteria"/>
</dbReference>
<evidence type="ECO:0000313" key="3">
    <source>
        <dbReference type="Proteomes" id="UP000028534"/>
    </source>
</evidence>
<name>A0A084EST0_SPHYA</name>
<evidence type="ECO:0000313" key="2">
    <source>
        <dbReference type="EMBL" id="KEZ21022.1"/>
    </source>
</evidence>
<accession>A0A084EST0</accession>
<dbReference type="PATRIC" id="fig|13690.10.peg.487"/>
<reference evidence="2 3" key="1">
    <citation type="submission" date="2014-03" db="EMBL/GenBank/DDBJ databases">
        <title>Genome sequence of Sphingobium yanoikuyae B1.</title>
        <authorList>
            <person name="Gan H.M."/>
            <person name="Gan H.Y."/>
            <person name="Savka M.A."/>
        </authorList>
    </citation>
    <scope>NUCLEOTIDE SEQUENCE [LARGE SCALE GENOMIC DNA]</scope>
    <source>
        <strain evidence="2 3">B1</strain>
    </source>
</reference>
<dbReference type="Pfam" id="PF01796">
    <property type="entry name" value="OB_ChsH2_C"/>
    <property type="match status" value="1"/>
</dbReference>
<dbReference type="InterPro" id="IPR002878">
    <property type="entry name" value="ChsH2_C"/>
</dbReference>
<dbReference type="Gene3D" id="6.10.30.10">
    <property type="match status" value="1"/>
</dbReference>
<evidence type="ECO:0000259" key="1">
    <source>
        <dbReference type="Pfam" id="PF01796"/>
    </source>
</evidence>
<proteinExistence type="predicted"/>
<organism evidence="2 3">
    <name type="scientific">Sphingobium yanoikuyae</name>
    <name type="common">Sphingomonas yanoikuyae</name>
    <dbReference type="NCBI Taxonomy" id="13690"/>
    <lineage>
        <taxon>Bacteria</taxon>
        <taxon>Pseudomonadati</taxon>
        <taxon>Pseudomonadota</taxon>
        <taxon>Alphaproteobacteria</taxon>
        <taxon>Sphingomonadales</taxon>
        <taxon>Sphingomonadaceae</taxon>
        <taxon>Sphingobium</taxon>
    </lineage>
</organism>
<dbReference type="PANTHER" id="PTHR34075">
    <property type="entry name" value="BLR3430 PROTEIN"/>
    <property type="match status" value="1"/>
</dbReference>
<gene>
    <name evidence="2" type="ORF">CP98_00471</name>
</gene>
<comment type="caution">
    <text evidence="2">The sequence shown here is derived from an EMBL/GenBank/DDBJ whole genome shotgun (WGS) entry which is preliminary data.</text>
</comment>
<dbReference type="Proteomes" id="UP000028534">
    <property type="component" value="Unassembled WGS sequence"/>
</dbReference>
<dbReference type="PANTHER" id="PTHR34075:SF5">
    <property type="entry name" value="BLR3430 PROTEIN"/>
    <property type="match status" value="1"/>
</dbReference>
<dbReference type="EMBL" id="JGVR01000002">
    <property type="protein sequence ID" value="KEZ21022.1"/>
    <property type="molecule type" value="Genomic_DNA"/>
</dbReference>
<protein>
    <submittedName>
        <fullName evidence="2">Putative nucleic-acid-binding protein containing a Zn-ribbon</fullName>
    </submittedName>
</protein>
<sequence>MFSAPDSYPIDLPTFHSEINLPYTLTPGRAAGTFLAEVKNRRIIASRFASGEVVAPAQDFSSAGGEEPEAFVEAPHTGVLTAFTRVDGQVIGFIRLDGCDNDFPHRLLAELDDLSIGQRVKAEWDDDVEQSVLAIKGFRVAPDAPVGAVKPLTATEEPLGVIPYAMKLDYEHAYGPYYGRMFDEIRENGRFMGVRSPGNDVALLPPREIDDVTHTRTGTWKACADTGTIRGCSIINMEVYGQTRKVPYVYAEIVLDGASTRMIHVIEIDSLEEAKEKIKPGTRVRAVWTQGERKGRVSDIERFEVIDE</sequence>